<dbReference type="InterPro" id="IPR029058">
    <property type="entry name" value="AB_hydrolase_fold"/>
</dbReference>
<evidence type="ECO:0000256" key="2">
    <source>
        <dbReference type="PIRNR" id="PIRNR000862"/>
    </source>
</evidence>
<protein>
    <recommendedName>
        <fullName evidence="2">Lipase</fullName>
    </recommendedName>
</protein>
<dbReference type="EMBL" id="JAPWTJ010000015">
    <property type="protein sequence ID" value="KAJ8985387.1"/>
    <property type="molecule type" value="Genomic_DNA"/>
</dbReference>
<evidence type="ECO:0000256" key="3">
    <source>
        <dbReference type="SAM" id="SignalP"/>
    </source>
</evidence>
<dbReference type="InterPro" id="IPR006693">
    <property type="entry name" value="AB_hydrolase_lipase"/>
</dbReference>
<organism evidence="5 6">
    <name type="scientific">Molorchus minor</name>
    <dbReference type="NCBI Taxonomy" id="1323400"/>
    <lineage>
        <taxon>Eukaryota</taxon>
        <taxon>Metazoa</taxon>
        <taxon>Ecdysozoa</taxon>
        <taxon>Arthropoda</taxon>
        <taxon>Hexapoda</taxon>
        <taxon>Insecta</taxon>
        <taxon>Pterygota</taxon>
        <taxon>Neoptera</taxon>
        <taxon>Endopterygota</taxon>
        <taxon>Coleoptera</taxon>
        <taxon>Polyphaga</taxon>
        <taxon>Cucujiformia</taxon>
        <taxon>Chrysomeloidea</taxon>
        <taxon>Cerambycidae</taxon>
        <taxon>Lamiinae</taxon>
        <taxon>Monochamini</taxon>
        <taxon>Molorchus</taxon>
    </lineage>
</organism>
<dbReference type="Proteomes" id="UP001162164">
    <property type="component" value="Unassembled WGS sequence"/>
</dbReference>
<keyword evidence="2" id="KW-0378">Hydrolase</keyword>
<dbReference type="SUPFAM" id="SSF53474">
    <property type="entry name" value="alpha/beta-Hydrolases"/>
    <property type="match status" value="1"/>
</dbReference>
<keyword evidence="2" id="KW-0443">Lipid metabolism</keyword>
<keyword evidence="2" id="KW-0442">Lipid degradation</keyword>
<comment type="similarity">
    <text evidence="1 2">Belongs to the AB hydrolase superfamily. Lipase family.</text>
</comment>
<proteinExistence type="inferred from homology"/>
<name>A0ABQ9K783_9CUCU</name>
<dbReference type="PIRSF" id="PIRSF000862">
    <property type="entry name" value="Steryl_ester_lip"/>
    <property type="match status" value="1"/>
</dbReference>
<dbReference type="Pfam" id="PF04083">
    <property type="entry name" value="Abhydro_lipase"/>
    <property type="match status" value="1"/>
</dbReference>
<comment type="caution">
    <text evidence="5">The sequence shown here is derived from an EMBL/GenBank/DDBJ whole genome shotgun (WGS) entry which is preliminary data.</text>
</comment>
<feature type="domain" description="Partial AB-hydrolase lipase" evidence="4">
    <location>
        <begin position="60"/>
        <end position="116"/>
    </location>
</feature>
<evidence type="ECO:0000313" key="5">
    <source>
        <dbReference type="EMBL" id="KAJ8985387.1"/>
    </source>
</evidence>
<keyword evidence="6" id="KW-1185">Reference proteome</keyword>
<feature type="chain" id="PRO_5045475582" description="Lipase" evidence="3">
    <location>
        <begin position="16"/>
        <end position="421"/>
    </location>
</feature>
<dbReference type="Gene3D" id="3.40.50.1820">
    <property type="entry name" value="alpha/beta hydrolase"/>
    <property type="match status" value="1"/>
</dbReference>
<evidence type="ECO:0000259" key="4">
    <source>
        <dbReference type="Pfam" id="PF04083"/>
    </source>
</evidence>
<dbReference type="PANTHER" id="PTHR11005">
    <property type="entry name" value="LYSOSOMAL ACID LIPASE-RELATED"/>
    <property type="match status" value="1"/>
</dbReference>
<feature type="signal peptide" evidence="3">
    <location>
        <begin position="1"/>
        <end position="15"/>
    </location>
</feature>
<sequence>MKVLFMLVFTGIAHCLGVPTNNEYDFNDNDLKSLGVANLRSAIAEASKVKCFHFILLQVDMIRHEGYPVENHYVVTPDDYILNMHRIPKGRNGESNGKVVYLQHGILASSSDWIIAGSGMSLGFILADEGYDVWMGNVRGNTYSRNHTTLDPDRDSNFWHFSWHEIGTIDLPTMIDYALERSGADGVYYCGHSQGTTVFYVMATTRPEYNNKIKAHVSLAPIGFMNHMTSPLMKLVAMWDKPLSALVSLIGIDEFLPSQGFISMVGEVLCSNGISKILCKNALFAVCGFSNDQMNMTLLPRIMAHAPAGASTRQLLHYAQEVNSGKFRFYDLGLMSNKRTYGSFFPPVYDLSKVTVPVYLIHSRNDWLAGEKDVERLCKGLANCVGKFLVSDFSFNHLDFTYGVGAPSLVYNKVVSLFSRH</sequence>
<gene>
    <name evidence="5" type="ORF">NQ317_007544</name>
</gene>
<evidence type="ECO:0000256" key="1">
    <source>
        <dbReference type="ARBA" id="ARBA00010701"/>
    </source>
</evidence>
<keyword evidence="3" id="KW-0732">Signal</keyword>
<accession>A0ABQ9K783</accession>
<evidence type="ECO:0000313" key="6">
    <source>
        <dbReference type="Proteomes" id="UP001162164"/>
    </source>
</evidence>
<dbReference type="InterPro" id="IPR025483">
    <property type="entry name" value="Lipase_euk"/>
</dbReference>
<reference evidence="5" key="1">
    <citation type="journal article" date="2023" name="Insect Mol. Biol.">
        <title>Genome sequencing provides insights into the evolution of gene families encoding plant cell wall-degrading enzymes in longhorned beetles.</title>
        <authorList>
            <person name="Shin N.R."/>
            <person name="Okamura Y."/>
            <person name="Kirsch R."/>
            <person name="Pauchet Y."/>
        </authorList>
    </citation>
    <scope>NUCLEOTIDE SEQUENCE</scope>
    <source>
        <strain evidence="5">MMC_N1</strain>
    </source>
</reference>